<keyword evidence="1" id="KW-0479">Metal-binding</keyword>
<keyword evidence="9" id="KW-1185">Reference proteome</keyword>
<gene>
    <name evidence="8" type="ORF">DKX38_028645</name>
</gene>
<evidence type="ECO:0008006" key="10">
    <source>
        <dbReference type="Google" id="ProtNLM"/>
    </source>
</evidence>
<dbReference type="PROSITE" id="PS51050">
    <property type="entry name" value="ZF_CW"/>
    <property type="match status" value="1"/>
</dbReference>
<dbReference type="GO" id="GO:0003677">
    <property type="term" value="F:DNA binding"/>
    <property type="evidence" value="ECO:0007669"/>
    <property type="project" value="TreeGrafter"/>
</dbReference>
<dbReference type="GO" id="GO:0008270">
    <property type="term" value="F:zinc ion binding"/>
    <property type="evidence" value="ECO:0007669"/>
    <property type="project" value="UniProtKB-KW"/>
</dbReference>
<evidence type="ECO:0000259" key="7">
    <source>
        <dbReference type="PROSITE" id="PS51050"/>
    </source>
</evidence>
<dbReference type="PANTHER" id="PTHR46510:SF1">
    <property type="entry name" value="BROMODOMAIN ADJACENT TO ZINC FINGER DOMAIN PROTEIN 1A"/>
    <property type="match status" value="1"/>
</dbReference>
<evidence type="ECO:0000256" key="2">
    <source>
        <dbReference type="ARBA" id="ARBA00022771"/>
    </source>
</evidence>
<dbReference type="GO" id="GO:0045740">
    <property type="term" value="P:positive regulation of DNA replication"/>
    <property type="evidence" value="ECO:0007669"/>
    <property type="project" value="TreeGrafter"/>
</dbReference>
<dbReference type="InterPro" id="IPR047171">
    <property type="entry name" value="BAZ1A"/>
</dbReference>
<dbReference type="Proteomes" id="UP000326939">
    <property type="component" value="Chromosome 18"/>
</dbReference>
<feature type="domain" description="PHD-type" evidence="6">
    <location>
        <begin position="438"/>
        <end position="488"/>
    </location>
</feature>
<accession>A0A5N5J610</accession>
<dbReference type="InterPro" id="IPR011124">
    <property type="entry name" value="Znf_CW"/>
</dbReference>
<evidence type="ECO:0000313" key="8">
    <source>
        <dbReference type="EMBL" id="KAB5514739.1"/>
    </source>
</evidence>
<dbReference type="InterPro" id="IPR019787">
    <property type="entry name" value="Znf_PHD-finger"/>
</dbReference>
<proteinExistence type="predicted"/>
<dbReference type="EMBL" id="VDCV01000018">
    <property type="protein sequence ID" value="KAB5514739.1"/>
    <property type="molecule type" value="Genomic_DNA"/>
</dbReference>
<reference evidence="9" key="1">
    <citation type="journal article" date="2019" name="Gigascience">
        <title>De novo genome assembly of the endangered Acer yangbiense, a plant species with extremely small populations endemic to Yunnan Province, China.</title>
        <authorList>
            <person name="Yang J."/>
            <person name="Wariss H.M."/>
            <person name="Tao L."/>
            <person name="Zhang R."/>
            <person name="Yun Q."/>
            <person name="Hollingsworth P."/>
            <person name="Dao Z."/>
            <person name="Luo G."/>
            <person name="Guo H."/>
            <person name="Ma Y."/>
            <person name="Sun W."/>
        </authorList>
    </citation>
    <scope>NUCLEOTIDE SEQUENCE [LARGE SCALE GENOMIC DNA]</scope>
    <source>
        <strain evidence="9">cv. br00</strain>
    </source>
</reference>
<dbReference type="GO" id="GO:0006338">
    <property type="term" value="P:chromatin remodeling"/>
    <property type="evidence" value="ECO:0007669"/>
    <property type="project" value="InterPro"/>
</dbReference>
<feature type="domain" description="CW-type" evidence="7">
    <location>
        <begin position="601"/>
        <end position="665"/>
    </location>
</feature>
<evidence type="ECO:0000256" key="1">
    <source>
        <dbReference type="ARBA" id="ARBA00022723"/>
    </source>
</evidence>
<protein>
    <recommendedName>
        <fullName evidence="10">PHD-type domain-containing protein</fullName>
    </recommendedName>
</protein>
<dbReference type="GO" id="GO:0031445">
    <property type="term" value="P:regulation of heterochromatin formation"/>
    <property type="evidence" value="ECO:0007669"/>
    <property type="project" value="TreeGrafter"/>
</dbReference>
<evidence type="ECO:0000259" key="6">
    <source>
        <dbReference type="PROSITE" id="PS50016"/>
    </source>
</evidence>
<dbReference type="PROSITE" id="PS01359">
    <property type="entry name" value="ZF_PHD_1"/>
    <property type="match status" value="1"/>
</dbReference>
<dbReference type="SMART" id="SM00249">
    <property type="entry name" value="PHD"/>
    <property type="match status" value="1"/>
</dbReference>
<dbReference type="InterPro" id="IPR001965">
    <property type="entry name" value="Znf_PHD"/>
</dbReference>
<dbReference type="Gene3D" id="3.30.40.100">
    <property type="match status" value="1"/>
</dbReference>
<keyword evidence="2 4" id="KW-0863">Zinc-finger</keyword>
<dbReference type="Pfam" id="PF00628">
    <property type="entry name" value="PHD"/>
    <property type="match status" value="1"/>
</dbReference>
<evidence type="ECO:0000256" key="5">
    <source>
        <dbReference type="SAM" id="MobiDB-lite"/>
    </source>
</evidence>
<feature type="region of interest" description="Disordered" evidence="5">
    <location>
        <begin position="300"/>
        <end position="319"/>
    </location>
</feature>
<organism evidence="8 9">
    <name type="scientific">Salix brachista</name>
    <dbReference type="NCBI Taxonomy" id="2182728"/>
    <lineage>
        <taxon>Eukaryota</taxon>
        <taxon>Viridiplantae</taxon>
        <taxon>Streptophyta</taxon>
        <taxon>Embryophyta</taxon>
        <taxon>Tracheophyta</taxon>
        <taxon>Spermatophyta</taxon>
        <taxon>Magnoliopsida</taxon>
        <taxon>eudicotyledons</taxon>
        <taxon>Gunneridae</taxon>
        <taxon>Pentapetalae</taxon>
        <taxon>rosids</taxon>
        <taxon>fabids</taxon>
        <taxon>Malpighiales</taxon>
        <taxon>Salicaceae</taxon>
        <taxon>Saliceae</taxon>
        <taxon>Salix</taxon>
    </lineage>
</organism>
<evidence type="ECO:0000313" key="9">
    <source>
        <dbReference type="Proteomes" id="UP000326939"/>
    </source>
</evidence>
<name>A0A5N5J610_9ROSI</name>
<dbReference type="FunFam" id="3.30.40.100:FF:000005">
    <property type="entry name" value="uncharacterized protein LOC106759733 isoform X4"/>
    <property type="match status" value="1"/>
</dbReference>
<sequence length="703" mass="77510">MGPKCHEHCHDYCKEVASITRERESNDYSCLLSFSRSPHPPTTIKMSESSAPNFVYSRRKLQGNTIDFLSTITERSGEDCPCVINSDGPSFPAKEHHVVSEDEHETEAVRESFMPPITCNRAEYSHPLSLGRHAQLTTASSESEGAAPNFVYGRRKPQQNYVTFSSARVPAMEKRSGEDCLSVISFDGPSFAHKEDHLVSQYEYGSALMPPPTIHNKDDSSCQLSLQRSPQPRTFSKMSEISASKFVYSRRKMRGNSVTSLFAQVPGIAKRSGEDCHSVVSSDGPSLAVEGACVVSKDQHESGTGGALPRPPPVCNGEPHVSKSESSCGCLLVEDQVSVEASKKSRLKIIEVDGINDSCSSSKSNMELVSVSTKTEGHDNGECSSSTVMAAEFAGEDQSEKHRCISTLGKQRVFEGICPGKTRAASKRIVDGSGSSSSRSCKKCFLKESPEKMLLCDSCEDSFHVSCCNPHIKRIPIDEWLCSSCLKKKRIIPKERISRKTLNIISDIGRCRDASSTSESNPIALMLTDTEPYTGGVRVGKGFQVEVPDWSGPIIKSSYEHSYPSDVDTIGKPVVLDPSYFVSLLKHPLVQELKSNKPLKFGSIGNWLQCRQVIDDAAEGGNVTICGKWRRAPLFEVQTDDWECFCCVFWDPIHADCATSQELETEEVMKQLKYIQMLRPRTAAKRRKLKHANNGGPTDDCKE</sequence>
<dbReference type="AlphaFoldDB" id="A0A5N5J610"/>
<dbReference type="GO" id="GO:0006355">
    <property type="term" value="P:regulation of DNA-templated transcription"/>
    <property type="evidence" value="ECO:0007669"/>
    <property type="project" value="TreeGrafter"/>
</dbReference>
<dbReference type="InterPro" id="IPR013083">
    <property type="entry name" value="Znf_RING/FYVE/PHD"/>
</dbReference>
<dbReference type="PROSITE" id="PS50016">
    <property type="entry name" value="ZF_PHD_2"/>
    <property type="match status" value="1"/>
</dbReference>
<feature type="region of interest" description="Disordered" evidence="5">
    <location>
        <begin position="683"/>
        <end position="703"/>
    </location>
</feature>
<comment type="caution">
    <text evidence="8">The sequence shown here is derived from an EMBL/GenBank/DDBJ whole genome shotgun (WGS) entry which is preliminary data.</text>
</comment>
<dbReference type="SUPFAM" id="SSF57903">
    <property type="entry name" value="FYVE/PHD zinc finger"/>
    <property type="match status" value="1"/>
</dbReference>
<dbReference type="GO" id="GO:0000228">
    <property type="term" value="C:nuclear chromosome"/>
    <property type="evidence" value="ECO:0007669"/>
    <property type="project" value="TreeGrafter"/>
</dbReference>
<dbReference type="InterPro" id="IPR019786">
    <property type="entry name" value="Zinc_finger_PHD-type_CS"/>
</dbReference>
<dbReference type="Gene3D" id="3.30.40.10">
    <property type="entry name" value="Zinc/RING finger domain, C3HC4 (zinc finger)"/>
    <property type="match status" value="1"/>
</dbReference>
<dbReference type="InterPro" id="IPR011011">
    <property type="entry name" value="Znf_FYVE_PHD"/>
</dbReference>
<dbReference type="PANTHER" id="PTHR46510">
    <property type="entry name" value="BROMODOMAIN ADJACENT TO ZINC FINGER DOMAIN PROTEIN 1A"/>
    <property type="match status" value="1"/>
</dbReference>
<evidence type="ECO:0000256" key="4">
    <source>
        <dbReference type="PROSITE-ProRule" id="PRU00146"/>
    </source>
</evidence>
<keyword evidence="3" id="KW-0862">Zinc</keyword>
<evidence type="ECO:0000256" key="3">
    <source>
        <dbReference type="ARBA" id="ARBA00022833"/>
    </source>
</evidence>
<dbReference type="GO" id="GO:0008623">
    <property type="term" value="C:CHRAC"/>
    <property type="evidence" value="ECO:0007669"/>
    <property type="project" value="TreeGrafter"/>
</dbReference>